<protein>
    <submittedName>
        <fullName evidence="1">Uncharacterized protein</fullName>
    </submittedName>
</protein>
<gene>
    <name evidence="1" type="ORF">BBOV_IV008440</name>
</gene>
<dbReference type="InParanoid" id="A7ARM9"/>
<comment type="caution">
    <text evidence="1">The sequence shown here is derived from an EMBL/GenBank/DDBJ whole genome shotgun (WGS) entry which is preliminary data.</text>
</comment>
<reference evidence="2" key="2">
    <citation type="journal article" date="2020" name="Data Brief">
        <title>Transcriptome dataset of Babesia bovis life stages within vertebrate and invertebrate hosts.</title>
        <authorList>
            <person name="Ueti M.W."/>
            <person name="Johnson W.C."/>
            <person name="Kappmeyer L.S."/>
            <person name="Herndon D.R."/>
            <person name="Mousel M.R."/>
            <person name="Reif K.E."/>
            <person name="Taus N.S."/>
            <person name="Ifeonu O.O."/>
            <person name="Silva J.C."/>
            <person name="Suarez C.E."/>
            <person name="Brayton K.A."/>
        </authorList>
    </citation>
    <scope>NUCLEOTIDE SEQUENCE [LARGE SCALE GENOMIC DNA]</scope>
</reference>
<sequence length="249" mass="28371">MQELPQLLNNWKIDDNDESIKPFNDTCRRFIDDLNNKFKAYKSGKLQVAEFVTDIICTYTNEVIPSFEDIYSKLRNSVYEDLRASSKSFPQMLANILESTDHFSRTANSNLQSAEVINNDLGDLLQMRAEILPKHLSTASEPADLTSVYDILGRNLLENPAFSGAPFLEYFQRNQKIDPNIEKHAITSTVADVYNKCLDGYNKGNITMDKSKTSNALVMLNCLIILLANHERVFIKAKDMKEFLSKVNK</sequence>
<evidence type="ECO:0000313" key="2">
    <source>
        <dbReference type="Proteomes" id="UP000002173"/>
    </source>
</evidence>
<dbReference type="AlphaFoldDB" id="A7ARM9"/>
<dbReference type="VEuPathDB" id="PiroplasmaDB:BBOV_IV008440"/>
<dbReference type="Proteomes" id="UP000002173">
    <property type="component" value="Unassembled WGS sequence"/>
</dbReference>
<reference evidence="1 2" key="1">
    <citation type="journal article" date="2007" name="PLoS Pathog.">
        <title>Genome sequence of Babesia bovis and comparative analysis of apicomplexan hemoprotozoa.</title>
        <authorList>
            <person name="Brayton K.A."/>
            <person name="Lau A.O.T."/>
            <person name="Herndon D.R."/>
            <person name="Hannick L."/>
            <person name="Kappmeyer L.S."/>
            <person name="Berens S.J."/>
            <person name="Bidwell S.L."/>
            <person name="Brown W.C."/>
            <person name="Crabtree J."/>
            <person name="Fadrosh D."/>
            <person name="Feldblum T."/>
            <person name="Forberger H.A."/>
            <person name="Haas B.J."/>
            <person name="Howell J.M."/>
            <person name="Khouri H."/>
            <person name="Koo H."/>
            <person name="Mann D.J."/>
            <person name="Norimine J."/>
            <person name="Paulsen I.T."/>
            <person name="Radune D."/>
            <person name="Ren Q."/>
            <person name="Smith R.K. Jr."/>
            <person name="Suarez C.E."/>
            <person name="White O."/>
            <person name="Wortman J.R."/>
            <person name="Knowles D.P. Jr."/>
            <person name="McElwain T.F."/>
            <person name="Nene V.M."/>
        </authorList>
    </citation>
    <scope>NUCLEOTIDE SEQUENCE [LARGE SCALE GENOMIC DNA]</scope>
    <source>
        <strain evidence="1">T2Bo</strain>
    </source>
</reference>
<evidence type="ECO:0000313" key="1">
    <source>
        <dbReference type="EMBL" id="EDO07198.1"/>
    </source>
</evidence>
<proteinExistence type="predicted"/>
<organism evidence="1 2">
    <name type="scientific">Babesia bovis</name>
    <dbReference type="NCBI Taxonomy" id="5865"/>
    <lineage>
        <taxon>Eukaryota</taxon>
        <taxon>Sar</taxon>
        <taxon>Alveolata</taxon>
        <taxon>Apicomplexa</taxon>
        <taxon>Aconoidasida</taxon>
        <taxon>Piroplasmida</taxon>
        <taxon>Babesiidae</taxon>
        <taxon>Babesia</taxon>
    </lineage>
</organism>
<reference evidence="2" key="3">
    <citation type="journal article" date="2021" name="Int. J. Parasitol.">
        <title>Comparative analysis of gene expression between Babesia bovis blood stages and kinetes allowed by improved genome annotation.</title>
        <authorList>
            <person name="Ueti M.W."/>
            <person name="Johnson W.C."/>
            <person name="Kappmeyer L.S."/>
            <person name="Herndon D.R."/>
            <person name="Mousel M.R."/>
            <person name="Reif K.E."/>
            <person name="Taus N.S."/>
            <person name="Ifeonu O.O."/>
            <person name="Silva J.C."/>
            <person name="Suarez C.E."/>
            <person name="Brayton K.A."/>
        </authorList>
    </citation>
    <scope>NUCLEOTIDE SEQUENCE [LARGE SCALE GENOMIC DNA]</scope>
</reference>
<accession>A7ARM9</accession>
<name>A7ARM9_BABBO</name>
<dbReference type="eggNOG" id="ENOG502SZY5">
    <property type="taxonomic scope" value="Eukaryota"/>
</dbReference>
<keyword evidence="2" id="KW-1185">Reference proteome</keyword>
<dbReference type="EMBL" id="AAXT01000002">
    <property type="protein sequence ID" value="EDO07198.1"/>
    <property type="molecule type" value="Genomic_DNA"/>
</dbReference>